<evidence type="ECO:0000313" key="2">
    <source>
        <dbReference type="EMBL" id="BBO73249.1"/>
    </source>
</evidence>
<dbReference type="PANTHER" id="PTHR47099:SF1">
    <property type="entry name" value="METHYLCOBAMIDE:COM METHYLTRANSFERASE MTBA"/>
    <property type="match status" value="1"/>
</dbReference>
<dbReference type="RefSeq" id="WP_155302374.1">
    <property type="nucleotide sequence ID" value="NZ_AP021875.1"/>
</dbReference>
<proteinExistence type="predicted"/>
<evidence type="ECO:0000259" key="1">
    <source>
        <dbReference type="Pfam" id="PF01208"/>
    </source>
</evidence>
<protein>
    <submittedName>
        <fullName evidence="2">Uroporphyrinogen decarboxylase</fullName>
    </submittedName>
</protein>
<dbReference type="GO" id="GO:0004853">
    <property type="term" value="F:uroporphyrinogen decarboxylase activity"/>
    <property type="evidence" value="ECO:0007669"/>
    <property type="project" value="InterPro"/>
</dbReference>
<dbReference type="Gene3D" id="3.20.20.210">
    <property type="match status" value="1"/>
</dbReference>
<dbReference type="OrthoDB" id="5423068at2"/>
<dbReference type="KEGG" id="dwd:DSCW_06660"/>
<organism evidence="2 3">
    <name type="scientific">Desulfosarcina widdelii</name>
    <dbReference type="NCBI Taxonomy" id="947919"/>
    <lineage>
        <taxon>Bacteria</taxon>
        <taxon>Pseudomonadati</taxon>
        <taxon>Thermodesulfobacteriota</taxon>
        <taxon>Desulfobacteria</taxon>
        <taxon>Desulfobacterales</taxon>
        <taxon>Desulfosarcinaceae</taxon>
        <taxon>Desulfosarcina</taxon>
    </lineage>
</organism>
<dbReference type="InterPro" id="IPR000257">
    <property type="entry name" value="Uroporphyrinogen_deCOase"/>
</dbReference>
<dbReference type="AlphaFoldDB" id="A0A5K7YZ40"/>
<evidence type="ECO:0000313" key="3">
    <source>
        <dbReference type="Proteomes" id="UP000427769"/>
    </source>
</evidence>
<dbReference type="GO" id="GO:0006779">
    <property type="term" value="P:porphyrin-containing compound biosynthetic process"/>
    <property type="evidence" value="ECO:0007669"/>
    <property type="project" value="InterPro"/>
</dbReference>
<dbReference type="Pfam" id="PF01208">
    <property type="entry name" value="URO-D"/>
    <property type="match status" value="1"/>
</dbReference>
<gene>
    <name evidence="2" type="ORF">DSCW_06660</name>
</gene>
<keyword evidence="3" id="KW-1185">Reference proteome</keyword>
<dbReference type="EMBL" id="AP021875">
    <property type="protein sequence ID" value="BBO73249.1"/>
    <property type="molecule type" value="Genomic_DNA"/>
</dbReference>
<dbReference type="InterPro" id="IPR038071">
    <property type="entry name" value="UROD/MetE-like_sf"/>
</dbReference>
<dbReference type="Proteomes" id="UP000427769">
    <property type="component" value="Chromosome"/>
</dbReference>
<name>A0A5K7YZ40_9BACT</name>
<accession>A0A5K7YZ40</accession>
<sequence>MKSMTPRERVRTALNHEEPDRVPFILGGCTTTGITIQAYEKLKKYLGLDSGKTEFYSEYLQIVRVEEPVCQALDIDIRIIPEKAPEGSSVYDKEKDMITDEWGIQYQRPKGSLYYDICNAPLGEATIDDLDSYPWPDPEHPGRLEGLLDEARELYDNTSYAIFGDTPGNNLFEMAWAVRGMEQFLKDMIINKDFVHALMRKITDIQKKRAERYLSLVGDYIEIFRTSDDLGTQHSLMMSPEMYREMIKPYHKEYFDLIKQYTDAKIFYHSCGAVFPMIEDIIEVGVDILNPVQVSCKNMDTRNLKEKFGDRLSFCGGIDTQSILPTGTPDDVANEVKRRIKDLAPGGGYLLNAVHTIQADVPPENIVRLYEAGKQYGTYPLPD</sequence>
<dbReference type="SUPFAM" id="SSF51726">
    <property type="entry name" value="UROD/MetE-like"/>
    <property type="match status" value="1"/>
</dbReference>
<reference evidence="2 3" key="1">
    <citation type="submission" date="2019-11" db="EMBL/GenBank/DDBJ databases">
        <title>Comparative genomics of hydrocarbon-degrading Desulfosarcina strains.</title>
        <authorList>
            <person name="Watanabe M."/>
            <person name="Kojima H."/>
            <person name="Fukui M."/>
        </authorList>
    </citation>
    <scope>NUCLEOTIDE SEQUENCE [LARGE SCALE GENOMIC DNA]</scope>
    <source>
        <strain evidence="2 3">PP31</strain>
    </source>
</reference>
<feature type="domain" description="Uroporphyrinogen decarboxylase (URO-D)" evidence="1">
    <location>
        <begin position="127"/>
        <end position="376"/>
    </location>
</feature>
<dbReference type="InterPro" id="IPR052024">
    <property type="entry name" value="Methanogen_methyltrans"/>
</dbReference>
<dbReference type="PANTHER" id="PTHR47099">
    <property type="entry name" value="METHYLCOBAMIDE:COM METHYLTRANSFERASE MTBA"/>
    <property type="match status" value="1"/>
</dbReference>